<dbReference type="KEGG" id="pshq:F3W81_06155"/>
<dbReference type="AlphaFoldDB" id="A0A7L9WJ66"/>
<reference evidence="1 2" key="1">
    <citation type="submission" date="2019-10" db="EMBL/GenBank/DDBJ databases">
        <title>Pseudopuniceibacterium sp. HQ09 islated from Antarctica.</title>
        <authorList>
            <person name="Liao L."/>
            <person name="Su S."/>
            <person name="Chen B."/>
            <person name="Yu Y."/>
        </authorList>
    </citation>
    <scope>NUCLEOTIDE SEQUENCE [LARGE SCALE GENOMIC DNA]</scope>
    <source>
        <strain evidence="1 2">HQ09</strain>
    </source>
</reference>
<protein>
    <submittedName>
        <fullName evidence="1">DUF3164 family protein</fullName>
    </submittedName>
</protein>
<evidence type="ECO:0000313" key="1">
    <source>
        <dbReference type="EMBL" id="QOL80431.1"/>
    </source>
</evidence>
<name>A0A7L9WJ66_9RHOB</name>
<evidence type="ECO:0000313" key="2">
    <source>
        <dbReference type="Proteomes" id="UP000594118"/>
    </source>
</evidence>
<proteinExistence type="predicted"/>
<dbReference type="EMBL" id="CP045201">
    <property type="protein sequence ID" value="QOL80431.1"/>
    <property type="molecule type" value="Genomic_DNA"/>
</dbReference>
<keyword evidence="2" id="KW-1185">Reference proteome</keyword>
<dbReference type="InterPro" id="IPR021505">
    <property type="entry name" value="Phage_B3_Orf6"/>
</dbReference>
<organism evidence="1 2">
    <name type="scientific">Pseudooceanicola spongiae</name>
    <dbReference type="NCBI Taxonomy" id="2613965"/>
    <lineage>
        <taxon>Bacteria</taxon>
        <taxon>Pseudomonadati</taxon>
        <taxon>Pseudomonadota</taxon>
        <taxon>Alphaproteobacteria</taxon>
        <taxon>Rhodobacterales</taxon>
        <taxon>Paracoccaceae</taxon>
        <taxon>Pseudooceanicola</taxon>
    </lineage>
</organism>
<accession>A0A7L9WJ66</accession>
<sequence>MTAHDTTFEPAQIPDGIIEANGNKYMPDGKGRLTALEVIKAQDKLQDELVRQEFGFAFALAEQLRRFKGHAYENLGDFDALLAQQYGLTKGGAKGNRTYTSFDGLMKIEVRVQDQMDFGPEMQIAKALFDECLNEWSAETRAEMRSIVTNAFDTDKEGQINRTNIFLLLRTESEDTRWTRAQEAIRDAIHVIGSKSYLRFSHRDAQDAAWQALTIDLAKA</sequence>
<dbReference type="Proteomes" id="UP000594118">
    <property type="component" value="Chromosome"/>
</dbReference>
<dbReference type="Pfam" id="PF11363">
    <property type="entry name" value="DUF3164"/>
    <property type="match status" value="1"/>
</dbReference>
<gene>
    <name evidence="1" type="ORF">F3W81_06155</name>
</gene>
<dbReference type="RefSeq" id="WP_193082752.1">
    <property type="nucleotide sequence ID" value="NZ_CP045201.1"/>
</dbReference>